<keyword evidence="7 9" id="KW-0414">Isoprene biosynthesis</keyword>
<protein>
    <recommendedName>
        <fullName evidence="9">1-deoxy-D-xylulose 5-phosphate reductoisomerase</fullName>
        <shortName evidence="9">DXP reductoisomerase</shortName>
        <ecNumber evidence="9">1.1.1.267</ecNumber>
    </recommendedName>
    <alternativeName>
        <fullName evidence="9">1-deoxyxylulose-5-phosphate reductoisomerase</fullName>
    </alternativeName>
    <alternativeName>
        <fullName evidence="9">2-C-methyl-D-erythritol 4-phosphate synthase</fullName>
    </alternativeName>
</protein>
<evidence type="ECO:0000256" key="4">
    <source>
        <dbReference type="ARBA" id="ARBA00022857"/>
    </source>
</evidence>
<evidence type="ECO:0000256" key="3">
    <source>
        <dbReference type="ARBA" id="ARBA00022723"/>
    </source>
</evidence>
<feature type="domain" description="DXP reductoisomerase C-terminal" evidence="12">
    <location>
        <begin position="258"/>
        <end position="374"/>
    </location>
</feature>
<dbReference type="Proteomes" id="UP000488506">
    <property type="component" value="Unassembled WGS sequence"/>
</dbReference>
<evidence type="ECO:0000256" key="6">
    <source>
        <dbReference type="ARBA" id="ARBA00023211"/>
    </source>
</evidence>
<dbReference type="Gene3D" id="1.10.1740.10">
    <property type="match status" value="1"/>
</dbReference>
<feature type="binding site" evidence="9">
    <location>
        <position position="149"/>
    </location>
    <ligand>
        <name>1-deoxy-D-xylulose 5-phosphate</name>
        <dbReference type="ChEBI" id="CHEBI:57792"/>
    </ligand>
</feature>
<evidence type="ECO:0000256" key="5">
    <source>
        <dbReference type="ARBA" id="ARBA00023002"/>
    </source>
</evidence>
<sequence>MKKIISILGSTGSIGRQVLEVVSAYPSSFRVAAIAAKDEVDLIAEQINKFNPSIIAVESEKVKEKLEEKIKGKNIYFGEEGLFKAATAQEAELLVAAVPGSITLVPIIEAIRAKKNIALATKEVLVASGDIFMEEIKNAKVKIFPIDSEHSAVAQCLAGEKPEKIKKIILTASGGPFLKTPVEKLAKMTAKDALAHPTWKMGAKITIDSATLMNKGFEVIEAHYLFGVDYSKIEVVVHPQSIIHSMVEFIDGSIKAQLSNPDMRIPIQYALFNMERVSNLWGGTDLSKVGSLTFQKPDLLKFPCLGFAYEAGKLGGTMPAVLNAANEEAVNLFLKDKISYNDIAVKIKEVLNSHKLIERPSILQILEADSWARAQVVRM</sequence>
<feature type="binding site" evidence="9">
    <location>
        <position position="13"/>
    </location>
    <ligand>
        <name>NADPH</name>
        <dbReference type="ChEBI" id="CHEBI:57783"/>
    </ligand>
</feature>
<accession>A0A833NRG4</accession>
<comment type="pathway">
    <text evidence="1 9">Isoprenoid biosynthesis; isopentenyl diphosphate biosynthesis via DXP pathway; isopentenyl diphosphate from 1-deoxy-D-xylulose 5-phosphate: step 1/6.</text>
</comment>
<feature type="binding site" evidence="9">
    <location>
        <position position="218"/>
    </location>
    <ligand>
        <name>1-deoxy-D-xylulose 5-phosphate</name>
        <dbReference type="ChEBI" id="CHEBI:57792"/>
    </ligand>
</feature>
<dbReference type="GO" id="GO:0051484">
    <property type="term" value="P:isopentenyl diphosphate biosynthetic process, methylerythritol 4-phosphate pathway involved in terpenoid biosynthetic process"/>
    <property type="evidence" value="ECO:0007669"/>
    <property type="project" value="UniProtKB-ARBA"/>
</dbReference>
<gene>
    <name evidence="9" type="primary">dxr</name>
    <name evidence="13" type="ORF">FD145_1381</name>
</gene>
<comment type="caution">
    <text evidence="13">The sequence shown here is derived from an EMBL/GenBank/DDBJ whole genome shotgun (WGS) entry which is preliminary data.</text>
</comment>
<dbReference type="NCBIfam" id="NF009114">
    <property type="entry name" value="PRK12464.1"/>
    <property type="match status" value="1"/>
</dbReference>
<keyword evidence="4 9" id="KW-0521">NADP</keyword>
<feature type="binding site" evidence="9">
    <location>
        <position position="123"/>
    </location>
    <ligand>
        <name>NADPH</name>
        <dbReference type="ChEBI" id="CHEBI:57783"/>
    </ligand>
</feature>
<feature type="binding site" evidence="9">
    <location>
        <position position="147"/>
    </location>
    <ligand>
        <name>Mn(2+)</name>
        <dbReference type="ChEBI" id="CHEBI:29035"/>
    </ligand>
</feature>
<feature type="binding site" evidence="9">
    <location>
        <position position="148"/>
    </location>
    <ligand>
        <name>1-deoxy-D-xylulose 5-phosphate</name>
        <dbReference type="ChEBI" id="CHEBI:57792"/>
    </ligand>
</feature>
<dbReference type="GO" id="GO:0016853">
    <property type="term" value="F:isomerase activity"/>
    <property type="evidence" value="ECO:0007669"/>
    <property type="project" value="UniProtKB-KW"/>
</dbReference>
<feature type="binding site" evidence="9">
    <location>
        <position position="196"/>
    </location>
    <ligand>
        <name>1-deoxy-D-xylulose 5-phosphate</name>
        <dbReference type="ChEBI" id="CHEBI:57792"/>
    </ligand>
</feature>
<comment type="catalytic activity">
    <reaction evidence="8">
        <text>2-C-methyl-D-erythritol 4-phosphate + NADP(+) = 1-deoxy-D-xylulose 5-phosphate + NADPH + H(+)</text>
        <dbReference type="Rhea" id="RHEA:13717"/>
        <dbReference type="ChEBI" id="CHEBI:15378"/>
        <dbReference type="ChEBI" id="CHEBI:57783"/>
        <dbReference type="ChEBI" id="CHEBI:57792"/>
        <dbReference type="ChEBI" id="CHEBI:58262"/>
        <dbReference type="ChEBI" id="CHEBI:58349"/>
        <dbReference type="EC" id="1.1.1.267"/>
    </reaction>
    <physiologicalReaction direction="right-to-left" evidence="8">
        <dbReference type="Rhea" id="RHEA:13719"/>
    </physiologicalReaction>
</comment>
<evidence type="ECO:0000259" key="10">
    <source>
        <dbReference type="Pfam" id="PF02670"/>
    </source>
</evidence>
<feature type="binding site" evidence="9">
    <location>
        <position position="215"/>
    </location>
    <ligand>
        <name>1-deoxy-D-xylulose 5-phosphate</name>
        <dbReference type="ChEBI" id="CHEBI:57792"/>
    </ligand>
</feature>
<feature type="binding site" evidence="9">
    <location>
        <position position="218"/>
    </location>
    <ligand>
        <name>Mn(2+)</name>
        <dbReference type="ChEBI" id="CHEBI:29035"/>
    </ligand>
</feature>
<keyword evidence="13" id="KW-0413">Isomerase</keyword>
<evidence type="ECO:0000313" key="13">
    <source>
        <dbReference type="EMBL" id="KAF0133236.1"/>
    </source>
</evidence>
<evidence type="ECO:0000259" key="11">
    <source>
        <dbReference type="Pfam" id="PF08436"/>
    </source>
</evidence>
<evidence type="ECO:0000256" key="9">
    <source>
        <dbReference type="HAMAP-Rule" id="MF_00183"/>
    </source>
</evidence>
<comment type="caution">
    <text evidence="9">Lacks conserved residue(s) required for the propagation of feature annotation.</text>
</comment>
<feature type="binding site" evidence="9">
    <location>
        <position position="173"/>
    </location>
    <ligand>
        <name>1-deoxy-D-xylulose 5-phosphate</name>
        <dbReference type="ChEBI" id="CHEBI:57792"/>
    </ligand>
</feature>
<reference evidence="13 14" key="1">
    <citation type="submission" date="2019-12" db="EMBL/GenBank/DDBJ databases">
        <authorList>
            <person name="Wolfe R."/>
            <person name="Danczak R."/>
            <person name="Wilkins M."/>
        </authorList>
    </citation>
    <scope>NUCLEOTIDE SEQUENCE [LARGE SCALE GENOMIC DNA]</scope>
    <source>
        <strain evidence="13">X2_MaxBin.013</strain>
    </source>
</reference>
<evidence type="ECO:0000259" key="12">
    <source>
        <dbReference type="Pfam" id="PF13288"/>
    </source>
</evidence>
<feature type="binding site" evidence="9">
    <location>
        <position position="149"/>
    </location>
    <ligand>
        <name>Mn(2+)</name>
        <dbReference type="ChEBI" id="CHEBI:29035"/>
    </ligand>
</feature>
<dbReference type="SUPFAM" id="SSF51735">
    <property type="entry name" value="NAD(P)-binding Rossmann-fold domains"/>
    <property type="match status" value="1"/>
</dbReference>
<dbReference type="EC" id="1.1.1.267" evidence="9"/>
<feature type="binding site" evidence="9">
    <location>
        <position position="14"/>
    </location>
    <ligand>
        <name>NADPH</name>
        <dbReference type="ChEBI" id="CHEBI:57783"/>
    </ligand>
</feature>
<dbReference type="FunFam" id="3.40.50.720:FF:000045">
    <property type="entry name" value="1-deoxy-D-xylulose 5-phosphate reductoisomerase"/>
    <property type="match status" value="1"/>
</dbReference>
<comment type="cofactor">
    <cofactor evidence="9">
        <name>Mg(2+)</name>
        <dbReference type="ChEBI" id="CHEBI:18420"/>
    </cofactor>
    <cofactor evidence="9">
        <name>Mn(2+)</name>
        <dbReference type="ChEBI" id="CHEBI:29035"/>
    </cofactor>
</comment>
<dbReference type="InterPro" id="IPR036291">
    <property type="entry name" value="NAD(P)-bd_dom_sf"/>
</dbReference>
<feature type="binding site" evidence="9">
    <location>
        <position position="122"/>
    </location>
    <ligand>
        <name>1-deoxy-D-xylulose 5-phosphate</name>
        <dbReference type="ChEBI" id="CHEBI:57792"/>
    </ligand>
</feature>
<evidence type="ECO:0000256" key="1">
    <source>
        <dbReference type="ARBA" id="ARBA00005094"/>
    </source>
</evidence>
<feature type="binding site" evidence="9">
    <location>
        <position position="11"/>
    </location>
    <ligand>
        <name>NADPH</name>
        <dbReference type="ChEBI" id="CHEBI:57783"/>
    </ligand>
</feature>
<feature type="domain" description="1-deoxy-D-xylulose 5-phosphate reductoisomerase N-terminal" evidence="10">
    <location>
        <begin position="5"/>
        <end position="129"/>
    </location>
</feature>
<dbReference type="InterPro" id="IPR013512">
    <property type="entry name" value="DXP_reductoisomerase_N"/>
</dbReference>
<dbReference type="Pfam" id="PF02670">
    <property type="entry name" value="DXP_reductoisom"/>
    <property type="match status" value="1"/>
</dbReference>
<comment type="similarity">
    <text evidence="2 9">Belongs to the DXR family.</text>
</comment>
<dbReference type="Gene3D" id="3.40.50.720">
    <property type="entry name" value="NAD(P)-binding Rossmann-like Domain"/>
    <property type="match status" value="1"/>
</dbReference>
<evidence type="ECO:0000256" key="2">
    <source>
        <dbReference type="ARBA" id="ARBA00006825"/>
    </source>
</evidence>
<proteinExistence type="inferred from homology"/>
<dbReference type="SUPFAM" id="SSF69055">
    <property type="entry name" value="1-deoxy-D-xylulose-5-phosphate reductoisomerase, C-terminal domain"/>
    <property type="match status" value="1"/>
</dbReference>
<dbReference type="InterPro" id="IPR026877">
    <property type="entry name" value="DXPR_C"/>
</dbReference>
<evidence type="ECO:0000256" key="8">
    <source>
        <dbReference type="ARBA" id="ARBA00048543"/>
    </source>
</evidence>
<dbReference type="Pfam" id="PF13288">
    <property type="entry name" value="DXPR_C"/>
    <property type="match status" value="1"/>
</dbReference>
<feature type="domain" description="1-deoxy-D-xylulose 5-phosphate reductoisomerase C-terminal" evidence="11">
    <location>
        <begin position="143"/>
        <end position="226"/>
    </location>
</feature>
<keyword evidence="9" id="KW-0460">Magnesium</keyword>
<feature type="binding site" evidence="9">
    <location>
        <position position="202"/>
    </location>
    <ligand>
        <name>NADPH</name>
        <dbReference type="ChEBI" id="CHEBI:57783"/>
    </ligand>
</feature>
<dbReference type="AlphaFoldDB" id="A0A833NRG4"/>
<dbReference type="InterPro" id="IPR036169">
    <property type="entry name" value="DXPR_C_sf"/>
</dbReference>
<keyword evidence="3 9" id="KW-0479">Metal-binding</keyword>
<dbReference type="PIRSF" id="PIRSF006205">
    <property type="entry name" value="Dxp_reductismrs"/>
    <property type="match status" value="1"/>
</dbReference>
<keyword evidence="5 9" id="KW-0560">Oxidoreductase</keyword>
<evidence type="ECO:0000313" key="14">
    <source>
        <dbReference type="Proteomes" id="UP000488506"/>
    </source>
</evidence>
<dbReference type="PANTHER" id="PTHR30525:SF0">
    <property type="entry name" value="1-DEOXY-D-XYLULOSE 5-PHOSPHATE REDUCTOISOMERASE, CHLOROPLASTIC"/>
    <property type="match status" value="1"/>
</dbReference>
<organism evidence="13 14">
    <name type="scientific">Candidatus Saganbacteria bacterium</name>
    <dbReference type="NCBI Taxonomy" id="2575572"/>
    <lineage>
        <taxon>Bacteria</taxon>
        <taxon>Bacillati</taxon>
        <taxon>Saganbacteria</taxon>
    </lineage>
</organism>
<feature type="binding site" evidence="9">
    <location>
        <position position="209"/>
    </location>
    <ligand>
        <name>1-deoxy-D-xylulose 5-phosphate</name>
        <dbReference type="ChEBI" id="CHEBI:57792"/>
    </ligand>
</feature>
<evidence type="ECO:0000256" key="7">
    <source>
        <dbReference type="ARBA" id="ARBA00023229"/>
    </source>
</evidence>
<dbReference type="GO" id="GO:0030604">
    <property type="term" value="F:1-deoxy-D-xylulose-5-phosphate reductoisomerase activity"/>
    <property type="evidence" value="ECO:0007669"/>
    <property type="project" value="UniProtKB-UniRule"/>
</dbReference>
<dbReference type="GO" id="GO:0070402">
    <property type="term" value="F:NADPH binding"/>
    <property type="evidence" value="ECO:0007669"/>
    <property type="project" value="InterPro"/>
</dbReference>
<dbReference type="SUPFAM" id="SSF55347">
    <property type="entry name" value="Glyceraldehyde-3-phosphate dehydrogenase-like, C-terminal domain"/>
    <property type="match status" value="1"/>
</dbReference>
<dbReference type="Pfam" id="PF08436">
    <property type="entry name" value="DXP_redisom_C"/>
    <property type="match status" value="1"/>
</dbReference>
<dbReference type="InterPro" id="IPR013644">
    <property type="entry name" value="DXP_reductoisomerase_C"/>
</dbReference>
<name>A0A833NRG4_UNCSA</name>
<feature type="binding site" evidence="9">
    <location>
        <position position="214"/>
    </location>
    <ligand>
        <name>1-deoxy-D-xylulose 5-phosphate</name>
        <dbReference type="ChEBI" id="CHEBI:57792"/>
    </ligand>
</feature>
<dbReference type="GO" id="GO:0030145">
    <property type="term" value="F:manganese ion binding"/>
    <property type="evidence" value="ECO:0007669"/>
    <property type="project" value="TreeGrafter"/>
</dbReference>
<dbReference type="NCBIfam" id="TIGR00243">
    <property type="entry name" value="Dxr"/>
    <property type="match status" value="1"/>
</dbReference>
<feature type="binding site" evidence="9">
    <location>
        <position position="12"/>
    </location>
    <ligand>
        <name>NADPH</name>
        <dbReference type="ChEBI" id="CHEBI:57783"/>
    </ligand>
</feature>
<keyword evidence="6 9" id="KW-0464">Manganese</keyword>
<dbReference type="PANTHER" id="PTHR30525">
    <property type="entry name" value="1-DEOXY-D-XYLULOSE 5-PHOSPHATE REDUCTOISOMERASE"/>
    <property type="match status" value="1"/>
</dbReference>
<dbReference type="HAMAP" id="MF_00183">
    <property type="entry name" value="DXP_reductoisom"/>
    <property type="match status" value="1"/>
</dbReference>
<dbReference type="InterPro" id="IPR003821">
    <property type="entry name" value="DXP_reductoisomerase"/>
</dbReference>
<dbReference type="EMBL" id="WPAF01000031">
    <property type="protein sequence ID" value="KAF0133236.1"/>
    <property type="molecule type" value="Genomic_DNA"/>
</dbReference>
<comment type="function">
    <text evidence="9">Catalyzes the NADPH-dependent rearrangement and reduction of 1-deoxy-D-xylulose-5-phosphate (DXP) to 2-C-methyl-D-erythritol 4-phosphate (MEP).</text>
</comment>
<dbReference type="UniPathway" id="UPA00056">
    <property type="reaction ID" value="UER00092"/>
</dbReference>